<evidence type="ECO:0000256" key="4">
    <source>
        <dbReference type="ARBA" id="ARBA00023172"/>
    </source>
</evidence>
<dbReference type="InterPro" id="IPR013762">
    <property type="entry name" value="Integrase-like_cat_sf"/>
</dbReference>
<dbReference type="STRING" id="435.A0U92_07210"/>
<keyword evidence="8" id="KW-1185">Reference proteome</keyword>
<evidence type="ECO:0000256" key="2">
    <source>
        <dbReference type="ARBA" id="ARBA00022908"/>
    </source>
</evidence>
<feature type="domain" description="Tyr recombinase" evidence="6">
    <location>
        <begin position="318"/>
        <end position="522"/>
    </location>
</feature>
<evidence type="ECO:0000256" key="5">
    <source>
        <dbReference type="SAM" id="Coils"/>
    </source>
</evidence>
<dbReference type="SUPFAM" id="SSF56349">
    <property type="entry name" value="DNA breaking-rejoining enzymes"/>
    <property type="match status" value="1"/>
</dbReference>
<dbReference type="PANTHER" id="PTHR30349:SF41">
    <property type="entry name" value="INTEGRASE_RECOMBINASE PROTEIN MJ0367-RELATED"/>
    <property type="match status" value="1"/>
</dbReference>
<dbReference type="KEGG" id="aace:A0U92_07210"/>
<evidence type="ECO:0000256" key="1">
    <source>
        <dbReference type="ARBA" id="ARBA00008857"/>
    </source>
</evidence>
<dbReference type="AlphaFoldDB" id="A0A1U9KFL8"/>
<gene>
    <name evidence="7" type="ORF">A0U92_07210</name>
</gene>
<dbReference type="GO" id="GO:0015074">
    <property type="term" value="P:DNA integration"/>
    <property type="evidence" value="ECO:0007669"/>
    <property type="project" value="UniProtKB-KW"/>
</dbReference>
<dbReference type="OrthoDB" id="9784724at2"/>
<comment type="similarity">
    <text evidence="1">Belongs to the 'phage' integrase family.</text>
</comment>
<proteinExistence type="inferred from homology"/>
<dbReference type="GO" id="GO:0003677">
    <property type="term" value="F:DNA binding"/>
    <property type="evidence" value="ECO:0007669"/>
    <property type="project" value="UniProtKB-KW"/>
</dbReference>
<organism evidence="7 8">
    <name type="scientific">Acetobacter aceti</name>
    <dbReference type="NCBI Taxonomy" id="435"/>
    <lineage>
        <taxon>Bacteria</taxon>
        <taxon>Pseudomonadati</taxon>
        <taxon>Pseudomonadota</taxon>
        <taxon>Alphaproteobacteria</taxon>
        <taxon>Acetobacterales</taxon>
        <taxon>Acetobacteraceae</taxon>
        <taxon>Acetobacter</taxon>
        <taxon>Acetobacter subgen. Acetobacter</taxon>
    </lineage>
</organism>
<accession>A0A1U9KFL8</accession>
<dbReference type="Pfam" id="PF20172">
    <property type="entry name" value="DUF6538"/>
    <property type="match status" value="1"/>
</dbReference>
<dbReference type="PANTHER" id="PTHR30349">
    <property type="entry name" value="PHAGE INTEGRASE-RELATED"/>
    <property type="match status" value="1"/>
</dbReference>
<dbReference type="InterPro" id="IPR002104">
    <property type="entry name" value="Integrase_catalytic"/>
</dbReference>
<protein>
    <recommendedName>
        <fullName evidence="6">Tyr recombinase domain-containing protein</fullName>
    </recommendedName>
</protein>
<keyword evidence="2" id="KW-0229">DNA integration</keyword>
<dbReference type="Pfam" id="PF00589">
    <property type="entry name" value="Phage_integrase"/>
    <property type="match status" value="1"/>
</dbReference>
<dbReference type="Gene3D" id="1.10.443.10">
    <property type="entry name" value="Intergrase catalytic core"/>
    <property type="match status" value="1"/>
</dbReference>
<dbReference type="GO" id="GO:0006310">
    <property type="term" value="P:DNA recombination"/>
    <property type="evidence" value="ECO:0007669"/>
    <property type="project" value="UniProtKB-KW"/>
</dbReference>
<evidence type="ECO:0000259" key="6">
    <source>
        <dbReference type="PROSITE" id="PS51898"/>
    </source>
</evidence>
<evidence type="ECO:0000256" key="3">
    <source>
        <dbReference type="ARBA" id="ARBA00023125"/>
    </source>
</evidence>
<sequence length="537" mass="62512">MLKQKHGSFHFRKIVPKALRKTLGKREIWLSLGTNRKREALSRACYINGYVTEIFERAGRMTEKWNISNYFSELTRIIRENKTSYRDEIIELRSKYLVDAPAPIVAGFVSQVSERHQNTLNKINELASELEQAKKEGNPEKEVTLLGMLRDAIQRIPTPGSVPMPVMAVQPTPEPQEKSELFSKASTQYIEIKRGSVGVEEIQQIQTASKLFLRFMRDKQLHEYTRKDARNFIELIRNLPVRYGKSPGDRQKTLSQIIEEAKKQDNEYATLSTKTINRHIRNLANIWKYSISSDDLEDKKDNDIWTNHIITPVREELTDRRPFTDNELKILENTPWQPRVHINTVRQILAVASYTGMRLEEICRLRPCDIEKIDGVWCFNIQTHKDEKGRIIWDPKTEAGARIIPLHPFLKSPDLGLIERAENCRKSGKDMIFFDLSYDKSRKKYGVQFSKRFSDFKTLAGLPAETVFHSFRHMVRTKLGHRTGGEKYPTEWIDQILGHESAGQGSRYNQGTTVQNLYSVVKTLKYRDWNPMKIMRK</sequence>
<dbReference type="InterPro" id="IPR046668">
    <property type="entry name" value="DUF6538"/>
</dbReference>
<dbReference type="Proteomes" id="UP000188937">
    <property type="component" value="Chromosome"/>
</dbReference>
<dbReference type="EMBL" id="CP014692">
    <property type="protein sequence ID" value="AQS84601.1"/>
    <property type="molecule type" value="Genomic_DNA"/>
</dbReference>
<reference evidence="7 8" key="1">
    <citation type="submission" date="2016-03" db="EMBL/GenBank/DDBJ databases">
        <title>Acetic acid bacteria sequencing.</title>
        <authorList>
            <person name="Brandt J."/>
            <person name="Jakob F."/>
            <person name="Vogel R.F."/>
        </authorList>
    </citation>
    <scope>NUCLEOTIDE SEQUENCE [LARGE SCALE GENOMIC DNA]</scope>
    <source>
        <strain evidence="7 8">TMW2.1153</strain>
    </source>
</reference>
<feature type="coiled-coil region" evidence="5">
    <location>
        <begin position="109"/>
        <end position="136"/>
    </location>
</feature>
<keyword evidence="5" id="KW-0175">Coiled coil</keyword>
<keyword evidence="3" id="KW-0238">DNA-binding</keyword>
<dbReference type="InterPro" id="IPR011010">
    <property type="entry name" value="DNA_brk_join_enz"/>
</dbReference>
<dbReference type="PROSITE" id="PS51898">
    <property type="entry name" value="TYR_RECOMBINASE"/>
    <property type="match status" value="1"/>
</dbReference>
<dbReference type="InterPro" id="IPR050090">
    <property type="entry name" value="Tyrosine_recombinase_XerCD"/>
</dbReference>
<evidence type="ECO:0000313" key="8">
    <source>
        <dbReference type="Proteomes" id="UP000188937"/>
    </source>
</evidence>
<keyword evidence="4" id="KW-0233">DNA recombination</keyword>
<name>A0A1U9KFL8_ACEAC</name>
<evidence type="ECO:0000313" key="7">
    <source>
        <dbReference type="EMBL" id="AQS84601.1"/>
    </source>
</evidence>